<evidence type="ECO:0000313" key="4">
    <source>
        <dbReference type="EMBL" id="AXQ79397.1"/>
    </source>
</evidence>
<evidence type="ECO:0000256" key="1">
    <source>
        <dbReference type="ARBA" id="ARBA00034117"/>
    </source>
</evidence>
<name>A0A346NEF2_9STRE</name>
<organism evidence="4 5">
    <name type="scientific">Streptococcus chenjunshii</name>
    <dbReference type="NCBI Taxonomy" id="2173853"/>
    <lineage>
        <taxon>Bacteria</taxon>
        <taxon>Bacillati</taxon>
        <taxon>Bacillota</taxon>
        <taxon>Bacilli</taxon>
        <taxon>Lactobacillales</taxon>
        <taxon>Streptococcaceae</taxon>
        <taxon>Streptococcus</taxon>
    </lineage>
</organism>
<evidence type="ECO:0000259" key="3">
    <source>
        <dbReference type="PROSITE" id="PS51756"/>
    </source>
</evidence>
<dbReference type="KEGG" id="schj:DDV21_010070"/>
<dbReference type="Pfam" id="PF04740">
    <property type="entry name" value="LXG"/>
    <property type="match status" value="1"/>
</dbReference>
<sequence length="543" mass="60847">MVKMVLGSSDSQASSVASLADNYTSGFNSIISAIENLANADGLEGEAYTNVKTYGSTVVTPLAKGVILLADAAKTDTQLLPDRYRSDVGSEDLDEDTLTAQISAYQSTIDANNTTLGKMEADDPNKSSVQSAVNDDTAEKGKLEEKLRKLREYDAASSGFFDDISDLETNINTGLSQLQTDVAAFNGSFTIPSKKALNWTKAINTKWEKRTLVMNYVNTYGFDIETAKQIIQVKQGIDKKFPDMSQEEKDYLLLLLLGQTTTEYDNFLWHNTAGNFRDYFNNVSDVEDAYKELGLTDEETKKLVYNLRIQHEVTSGAYDDYEHLSSEQRKNFKKSAEEAYGITMTDTEFQEFWNEKYSSFRAKGNDEETSKGVPGPGNNADFTHQSMTMATHLKPDFALAHLLGGKDNAEDLAGWEGDTTTNAEKTPSIGNDDYKSDLDSVNIVERMKKNNQSYLEASNDYYHELESGKTNRADEFTNHQSLDEVKDTIFRSLVPQKVYQIAPDVWGTKDRTEEESMTYLKENYPESYNFIKSLEQSKGDLNE</sequence>
<dbReference type="EMBL" id="CP031733">
    <property type="protein sequence ID" value="AXQ79397.1"/>
    <property type="molecule type" value="Genomic_DNA"/>
</dbReference>
<gene>
    <name evidence="4" type="ORF">DDV21_010070</name>
</gene>
<dbReference type="Proteomes" id="UP000246115">
    <property type="component" value="Chromosome"/>
</dbReference>
<dbReference type="PROSITE" id="PS51756">
    <property type="entry name" value="LXG"/>
    <property type="match status" value="1"/>
</dbReference>
<dbReference type="PANTHER" id="PTHR34976:SF1">
    <property type="entry name" value="TOXIN BC_0920"/>
    <property type="match status" value="1"/>
</dbReference>
<dbReference type="PANTHER" id="PTHR34976">
    <property type="entry name" value="RIBONUCLEASE YQCG-RELATED"/>
    <property type="match status" value="1"/>
</dbReference>
<protein>
    <recommendedName>
        <fullName evidence="3">LXG domain-containing protein</fullName>
    </recommendedName>
</protein>
<evidence type="ECO:0000256" key="2">
    <source>
        <dbReference type="SAM" id="MobiDB-lite"/>
    </source>
</evidence>
<comment type="similarity">
    <text evidence="1">In the N-terminal section; belongs to the LXG family.</text>
</comment>
<proteinExistence type="inferred from homology"/>
<dbReference type="AlphaFoldDB" id="A0A346NEF2"/>
<reference evidence="5" key="1">
    <citation type="submission" date="2018-08" db="EMBL/GenBank/DDBJ databases">
        <title>Streptococcus chenjunshii sp. nov., isolated from stools sample of the Tibetan antelope in the Qinghai-Tibet plateau, China.</title>
        <authorList>
            <person name="Tian Z."/>
        </authorList>
    </citation>
    <scope>NUCLEOTIDE SEQUENCE [LARGE SCALE GENOMIC DNA]</scope>
    <source>
        <strain evidence="5">Z15</strain>
    </source>
</reference>
<evidence type="ECO:0000313" key="5">
    <source>
        <dbReference type="Proteomes" id="UP000246115"/>
    </source>
</evidence>
<feature type="region of interest" description="Disordered" evidence="2">
    <location>
        <begin position="120"/>
        <end position="140"/>
    </location>
</feature>
<accession>A0A346NEF2</accession>
<dbReference type="InterPro" id="IPR051768">
    <property type="entry name" value="Bact_secretion_toxin"/>
</dbReference>
<feature type="domain" description="LXG" evidence="3">
    <location>
        <begin position="1"/>
        <end position="220"/>
    </location>
</feature>
<dbReference type="InterPro" id="IPR006829">
    <property type="entry name" value="LXG_dom"/>
</dbReference>
<dbReference type="RefSeq" id="WP_117287798.1">
    <property type="nucleotide sequence ID" value="NZ_CP031733.1"/>
</dbReference>